<dbReference type="Gene3D" id="3.40.1550.10">
    <property type="entry name" value="CheC-like"/>
    <property type="match status" value="1"/>
</dbReference>
<dbReference type="InterPro" id="IPR028976">
    <property type="entry name" value="CheC-like_sf"/>
</dbReference>
<dbReference type="CDD" id="cd17906">
    <property type="entry name" value="CheX"/>
    <property type="match status" value="1"/>
</dbReference>
<accession>A0ABS2MNW2</accession>
<keyword evidence="1" id="KW-0145">Chemotaxis</keyword>
<sequence>MKAEYVNAFIKASTEVLNNFVTDKFTVGRPSIRNNPYPTSEIVIILGITGDIKGQAVFSLSEEIAKTIASGMMMGMPVDEIDEMAKSALSELGNMIMGNSATLLFNLGVKIDITPPSLVKGQSIQISSSGIETICVPLVSPMGEIEFDIGIKK</sequence>
<organism evidence="3 4">
    <name type="scientific">Fusibacter tunisiensis</name>
    <dbReference type="NCBI Taxonomy" id="1008308"/>
    <lineage>
        <taxon>Bacteria</taxon>
        <taxon>Bacillati</taxon>
        <taxon>Bacillota</taxon>
        <taxon>Clostridia</taxon>
        <taxon>Eubacteriales</taxon>
        <taxon>Eubacteriales Family XII. Incertae Sedis</taxon>
        <taxon>Fusibacter</taxon>
    </lineage>
</organism>
<comment type="caution">
    <text evidence="3">The sequence shown here is derived from an EMBL/GenBank/DDBJ whole genome shotgun (WGS) entry which is preliminary data.</text>
</comment>
<feature type="domain" description="Chemotaxis phosphatase CheX-like" evidence="2">
    <location>
        <begin position="43"/>
        <end position="137"/>
    </location>
</feature>
<dbReference type="EMBL" id="JAFBDT010000003">
    <property type="protein sequence ID" value="MBM7561082.1"/>
    <property type="molecule type" value="Genomic_DNA"/>
</dbReference>
<dbReference type="InterPro" id="IPR028051">
    <property type="entry name" value="CheX-like_dom"/>
</dbReference>
<evidence type="ECO:0000313" key="3">
    <source>
        <dbReference type="EMBL" id="MBM7561082.1"/>
    </source>
</evidence>
<dbReference type="Pfam" id="PF13690">
    <property type="entry name" value="CheX"/>
    <property type="match status" value="1"/>
</dbReference>
<dbReference type="RefSeq" id="WP_204662107.1">
    <property type="nucleotide sequence ID" value="NZ_JAFBDT010000003.1"/>
</dbReference>
<gene>
    <name evidence="3" type="ORF">JOC49_000599</name>
</gene>
<keyword evidence="4" id="KW-1185">Reference proteome</keyword>
<dbReference type="SUPFAM" id="SSF103039">
    <property type="entry name" value="CheC-like"/>
    <property type="match status" value="1"/>
</dbReference>
<dbReference type="PANTHER" id="PTHR39452:SF1">
    <property type="entry name" value="CHEY-P PHOSPHATASE CHEX"/>
    <property type="match status" value="1"/>
</dbReference>
<name>A0ABS2MNW2_9FIRM</name>
<evidence type="ECO:0000313" key="4">
    <source>
        <dbReference type="Proteomes" id="UP000767854"/>
    </source>
</evidence>
<dbReference type="InterPro" id="IPR038756">
    <property type="entry name" value="CheX-like"/>
</dbReference>
<proteinExistence type="predicted"/>
<evidence type="ECO:0000259" key="2">
    <source>
        <dbReference type="Pfam" id="PF13690"/>
    </source>
</evidence>
<dbReference type="PANTHER" id="PTHR39452">
    <property type="entry name" value="CHEY-P PHOSPHATASE CHEX"/>
    <property type="match status" value="1"/>
</dbReference>
<dbReference type="Proteomes" id="UP000767854">
    <property type="component" value="Unassembled WGS sequence"/>
</dbReference>
<evidence type="ECO:0000256" key="1">
    <source>
        <dbReference type="ARBA" id="ARBA00022500"/>
    </source>
</evidence>
<reference evidence="3 4" key="1">
    <citation type="submission" date="2021-01" db="EMBL/GenBank/DDBJ databases">
        <title>Genomic Encyclopedia of Type Strains, Phase IV (KMG-IV): sequencing the most valuable type-strain genomes for metagenomic binning, comparative biology and taxonomic classification.</title>
        <authorList>
            <person name="Goeker M."/>
        </authorList>
    </citation>
    <scope>NUCLEOTIDE SEQUENCE [LARGE SCALE GENOMIC DNA]</scope>
    <source>
        <strain evidence="3 4">DSM 24436</strain>
    </source>
</reference>
<protein>
    <submittedName>
        <fullName evidence="3">Chemotaxis protein CheX</fullName>
    </submittedName>
</protein>